<feature type="domain" description="C2H2-type" evidence="13">
    <location>
        <begin position="113"/>
        <end position="140"/>
    </location>
</feature>
<evidence type="ECO:0000256" key="5">
    <source>
        <dbReference type="ARBA" id="ARBA00022771"/>
    </source>
</evidence>
<evidence type="ECO:0000256" key="8">
    <source>
        <dbReference type="ARBA" id="ARBA00023125"/>
    </source>
</evidence>
<feature type="domain" description="C2H2-type" evidence="13">
    <location>
        <begin position="258"/>
        <end position="285"/>
    </location>
</feature>
<dbReference type="FunFam" id="3.30.160.60:FF:000912">
    <property type="entry name" value="Zinc finger protein 660"/>
    <property type="match status" value="3"/>
</dbReference>
<dbReference type="InterPro" id="IPR013087">
    <property type="entry name" value="Znf_C2H2_type"/>
</dbReference>
<reference evidence="14" key="1">
    <citation type="submission" date="2025-08" db="UniProtKB">
        <authorList>
            <consortium name="Ensembl"/>
        </authorList>
    </citation>
    <scope>IDENTIFICATION</scope>
</reference>
<dbReference type="GO" id="GO:0000978">
    <property type="term" value="F:RNA polymerase II cis-regulatory region sequence-specific DNA binding"/>
    <property type="evidence" value="ECO:0007669"/>
    <property type="project" value="TreeGrafter"/>
</dbReference>
<keyword evidence="8" id="KW-0238">DNA-binding</keyword>
<keyword evidence="7" id="KW-0805">Transcription regulation</keyword>
<dbReference type="GO" id="GO:0003700">
    <property type="term" value="F:DNA-binding transcription factor activity"/>
    <property type="evidence" value="ECO:0007669"/>
    <property type="project" value="TreeGrafter"/>
</dbReference>
<evidence type="ECO:0000256" key="10">
    <source>
        <dbReference type="ARBA" id="ARBA00023242"/>
    </source>
</evidence>
<reference evidence="14" key="2">
    <citation type="submission" date="2025-09" db="UniProtKB">
        <authorList>
            <consortium name="Ensembl"/>
        </authorList>
    </citation>
    <scope>IDENTIFICATION</scope>
</reference>
<dbReference type="AlphaFoldDB" id="A0A3B3BEG5"/>
<dbReference type="FunFam" id="3.30.160.60:FF:001370">
    <property type="entry name" value="Zinc finger protein"/>
    <property type="match status" value="1"/>
</dbReference>
<dbReference type="PROSITE" id="PS50157">
    <property type="entry name" value="ZINC_FINGER_C2H2_2"/>
    <property type="match status" value="7"/>
</dbReference>
<dbReference type="Proteomes" id="UP000261560">
    <property type="component" value="Unplaced"/>
</dbReference>
<dbReference type="SUPFAM" id="SSF57667">
    <property type="entry name" value="beta-beta-alpha zinc fingers"/>
    <property type="match status" value="4"/>
</dbReference>
<dbReference type="Pfam" id="PF13465">
    <property type="entry name" value="zf-H2C2_2"/>
    <property type="match status" value="1"/>
</dbReference>
<keyword evidence="5 11" id="KW-0863">Zinc-finger</keyword>
<dbReference type="PaxDb" id="30732-ENSOMEP00000003592"/>
<evidence type="ECO:0000313" key="15">
    <source>
        <dbReference type="Proteomes" id="UP000261560"/>
    </source>
</evidence>
<dbReference type="Pfam" id="PF00096">
    <property type="entry name" value="zf-C2H2"/>
    <property type="match status" value="5"/>
</dbReference>
<dbReference type="GO" id="GO:0005634">
    <property type="term" value="C:nucleus"/>
    <property type="evidence" value="ECO:0007669"/>
    <property type="project" value="UniProtKB-SubCell"/>
</dbReference>
<dbReference type="SMART" id="SM00355">
    <property type="entry name" value="ZnF_C2H2"/>
    <property type="match status" value="7"/>
</dbReference>
<name>A0A3B3BEG5_ORYME</name>
<keyword evidence="3" id="KW-0479">Metal-binding</keyword>
<keyword evidence="10" id="KW-0539">Nucleus</keyword>
<dbReference type="Gene3D" id="3.30.160.60">
    <property type="entry name" value="Classic Zinc Finger"/>
    <property type="match status" value="8"/>
</dbReference>
<dbReference type="STRING" id="30732.ENSOMEP00000003592"/>
<evidence type="ECO:0000313" key="14">
    <source>
        <dbReference type="Ensembl" id="ENSOMEP00000003592.1"/>
    </source>
</evidence>
<evidence type="ECO:0000256" key="7">
    <source>
        <dbReference type="ARBA" id="ARBA00023015"/>
    </source>
</evidence>
<dbReference type="Ensembl" id="ENSOMET00000010568.1">
    <property type="protein sequence ID" value="ENSOMEP00000003592.1"/>
    <property type="gene ID" value="ENSOMEG00000004514.1"/>
</dbReference>
<evidence type="ECO:0000256" key="6">
    <source>
        <dbReference type="ARBA" id="ARBA00022833"/>
    </source>
</evidence>
<dbReference type="PANTHER" id="PTHR24390">
    <property type="entry name" value="ZINC FINGER PROTEIN"/>
    <property type="match status" value="1"/>
</dbReference>
<organism evidence="14 15">
    <name type="scientific">Oryzias melastigma</name>
    <name type="common">Marine medaka</name>
    <dbReference type="NCBI Taxonomy" id="30732"/>
    <lineage>
        <taxon>Eukaryota</taxon>
        <taxon>Metazoa</taxon>
        <taxon>Chordata</taxon>
        <taxon>Craniata</taxon>
        <taxon>Vertebrata</taxon>
        <taxon>Euteleostomi</taxon>
        <taxon>Actinopterygii</taxon>
        <taxon>Neopterygii</taxon>
        <taxon>Teleostei</taxon>
        <taxon>Neoteleostei</taxon>
        <taxon>Acanthomorphata</taxon>
        <taxon>Ovalentaria</taxon>
        <taxon>Atherinomorphae</taxon>
        <taxon>Beloniformes</taxon>
        <taxon>Adrianichthyidae</taxon>
        <taxon>Oryziinae</taxon>
        <taxon>Oryzias</taxon>
    </lineage>
</organism>
<evidence type="ECO:0000256" key="1">
    <source>
        <dbReference type="ARBA" id="ARBA00004123"/>
    </source>
</evidence>
<comment type="subcellular location">
    <subcellularLocation>
        <location evidence="1">Nucleus</location>
    </subcellularLocation>
</comment>
<evidence type="ECO:0000259" key="13">
    <source>
        <dbReference type="PROSITE" id="PS50157"/>
    </source>
</evidence>
<accession>A0A3B3BEG5</accession>
<evidence type="ECO:0000256" key="4">
    <source>
        <dbReference type="ARBA" id="ARBA00022737"/>
    </source>
</evidence>
<dbReference type="GO" id="GO:0006357">
    <property type="term" value="P:regulation of transcription by RNA polymerase II"/>
    <property type="evidence" value="ECO:0007669"/>
    <property type="project" value="TreeGrafter"/>
</dbReference>
<evidence type="ECO:0000256" key="11">
    <source>
        <dbReference type="PROSITE-ProRule" id="PRU00042"/>
    </source>
</evidence>
<keyword evidence="4" id="KW-0677">Repeat</keyword>
<dbReference type="PANTHER" id="PTHR24390:SF265">
    <property type="entry name" value="ZINC FINGER PROTEIN 239-LIKE-RELATED"/>
    <property type="match status" value="1"/>
</dbReference>
<dbReference type="PROSITE" id="PS00028">
    <property type="entry name" value="ZINC_FINGER_C2H2_1"/>
    <property type="match status" value="7"/>
</dbReference>
<sequence>MESPSSVENDHSEADLNNQKNFNVTESQDEEGNQHEESTSTTDEETDTQYRDQRKKRDRSHVQSVDSSHISESQCDSDVRKKSNVTNREPSPKEKISHLKSGKGTRTSNEGPYVCEECGKSFGSWFKFRIHMRTHKGKKHFLCKECDKHFKKTFFCKECDQRFSLLSSIGLKPFKCKECNTSFSRISHLKTHMRIHTGEKPFICEECDSSFSLIANLKRHMRIHTGEKPFKCKQCEKSFGRISNLKTHIITHTGERPFKCNECNRSFSRISTLKTHMRIHTREKPFTCKECDKSFSQLAILNAHMRTHTGEKPFSCKECDRSFCQLSHLQIHMRIHTGEKAFMCKECDKSYADKFWGAVKAIEEGVQLLGSLHAPVLHTVTFTAVACHSFHATPDLPHVVVPQLLLQLPPVRLFSIPHAGFKLALDLLHLLLVLAPERPLLPVQHSLDLTGDPGFIVGETPHSPDRDHQIHTKVHVVCQTAHSPLNVLPMRPNQFTPVSALKAAPESLLCFRRPPPDVSGGDWLSFHQRDVARSQVYEVVV</sequence>
<feature type="region of interest" description="Disordered" evidence="12">
    <location>
        <begin position="1"/>
        <end position="110"/>
    </location>
</feature>
<feature type="domain" description="C2H2-type" evidence="13">
    <location>
        <begin position="202"/>
        <end position="229"/>
    </location>
</feature>
<evidence type="ECO:0000256" key="2">
    <source>
        <dbReference type="ARBA" id="ARBA00006991"/>
    </source>
</evidence>
<keyword evidence="6" id="KW-0862">Zinc</keyword>
<evidence type="ECO:0000256" key="9">
    <source>
        <dbReference type="ARBA" id="ARBA00023163"/>
    </source>
</evidence>
<dbReference type="GO" id="GO:0008270">
    <property type="term" value="F:zinc ion binding"/>
    <property type="evidence" value="ECO:0007669"/>
    <property type="project" value="UniProtKB-KW"/>
</dbReference>
<keyword evidence="15" id="KW-1185">Reference proteome</keyword>
<feature type="domain" description="C2H2-type" evidence="13">
    <location>
        <begin position="230"/>
        <end position="257"/>
    </location>
</feature>
<keyword evidence="9" id="KW-0804">Transcription</keyword>
<feature type="domain" description="C2H2-type" evidence="13">
    <location>
        <begin position="314"/>
        <end position="341"/>
    </location>
</feature>
<evidence type="ECO:0000256" key="12">
    <source>
        <dbReference type="SAM" id="MobiDB-lite"/>
    </source>
</evidence>
<dbReference type="GeneTree" id="ENSGT01150000286977"/>
<proteinExistence type="inferred from homology"/>
<comment type="similarity">
    <text evidence="2">Belongs to the krueppel C2H2-type zinc-finger protein family.</text>
</comment>
<feature type="compositionally biased region" description="Polar residues" evidence="12">
    <location>
        <begin position="15"/>
        <end position="26"/>
    </location>
</feature>
<feature type="domain" description="C2H2-type" evidence="13">
    <location>
        <begin position="174"/>
        <end position="201"/>
    </location>
</feature>
<feature type="domain" description="C2H2-type" evidence="13">
    <location>
        <begin position="286"/>
        <end position="313"/>
    </location>
</feature>
<feature type="compositionally biased region" description="Polar residues" evidence="12">
    <location>
        <begin position="62"/>
        <end position="76"/>
    </location>
</feature>
<evidence type="ECO:0000256" key="3">
    <source>
        <dbReference type="ARBA" id="ARBA00022723"/>
    </source>
</evidence>
<dbReference type="InterPro" id="IPR036236">
    <property type="entry name" value="Znf_C2H2_sf"/>
</dbReference>
<protein>
    <recommendedName>
        <fullName evidence="13">C2H2-type domain-containing protein</fullName>
    </recommendedName>
</protein>
<dbReference type="FunFam" id="3.30.160.60:FF:002324">
    <property type="entry name" value="Uncharacterized protein"/>
    <property type="match status" value="3"/>
</dbReference>